<feature type="repeat" description="WD" evidence="1">
    <location>
        <begin position="192"/>
        <end position="233"/>
    </location>
</feature>
<sequence length="338" mass="37009">MACIGLDDIEFLKTPPSKYAQKTTIQHWQLRDLIACPTSRKEVLYVSQNTVKLLNTDTQRASDVLENLSFSPTSMTTGCGYLAAGGQRSQLVVRDLNSSWHVQTTVGGSINNAMCISNHAGSTRLLICNNDKTIKILSLPDLRRVSNISLPTAVNYASVSPDGRKLLAVGDTSEVFLFNISAGGQYERINVMNATNDAGFSCSWNQSSERFAVASQDGFVSVWDIRSSEKLAQISSKQARRDVNPQVKGACRCVKFSNTGSIDLLLFSEHISYINVVDARTFDSRQSICVTPPDIDQHISGISFSPDSSTVFVGTESSILKYDVNTLLRRTFPDGSLN</sequence>
<dbReference type="InterPro" id="IPR036322">
    <property type="entry name" value="WD40_repeat_dom_sf"/>
</dbReference>
<dbReference type="PROSITE" id="PS50082">
    <property type="entry name" value="WD_REPEATS_2"/>
    <property type="match status" value="1"/>
</dbReference>
<dbReference type="PANTHER" id="PTHR43991:SF9">
    <property type="entry name" value="DUF2415 DOMAIN-CONTAINING PROTEIN"/>
    <property type="match status" value="1"/>
</dbReference>
<evidence type="ECO:0000313" key="4">
    <source>
        <dbReference type="Proteomes" id="UP000077115"/>
    </source>
</evidence>
<name>A0A177W931_BATDL</name>
<dbReference type="SUPFAM" id="SSF50978">
    <property type="entry name" value="WD40 repeat-like"/>
    <property type="match status" value="1"/>
</dbReference>
<dbReference type="InterPro" id="IPR015943">
    <property type="entry name" value="WD40/YVTN_repeat-like_dom_sf"/>
</dbReference>
<dbReference type="VEuPathDB" id="FungiDB:BDEG_20486"/>
<dbReference type="InterPro" id="IPR001680">
    <property type="entry name" value="WD40_rpt"/>
</dbReference>
<dbReference type="Pfam" id="PF10313">
    <property type="entry name" value="DUF2415"/>
    <property type="match status" value="1"/>
</dbReference>
<reference evidence="3 4" key="2">
    <citation type="submission" date="2016-05" db="EMBL/GenBank/DDBJ databases">
        <title>Lineage-specific infection strategies underlie the spectrum of fungal disease in amphibians.</title>
        <authorList>
            <person name="Cuomo C.A."/>
            <person name="Farrer R.A."/>
            <person name="James T."/>
            <person name="Longcore J."/>
            <person name="Birren B."/>
        </authorList>
    </citation>
    <scope>NUCLEOTIDE SEQUENCE [LARGE SCALE GENOMIC DNA]</scope>
    <source>
        <strain evidence="3 4">JEL423</strain>
    </source>
</reference>
<evidence type="ECO:0000259" key="2">
    <source>
        <dbReference type="Pfam" id="PF10313"/>
    </source>
</evidence>
<dbReference type="EMBL" id="DS022300">
    <property type="protein sequence ID" value="OAJ36296.1"/>
    <property type="molecule type" value="Genomic_DNA"/>
</dbReference>
<gene>
    <name evidence="3" type="ORF">BDEG_20486</name>
</gene>
<dbReference type="SMART" id="SM00320">
    <property type="entry name" value="WD40"/>
    <property type="match status" value="4"/>
</dbReference>
<evidence type="ECO:0000256" key="1">
    <source>
        <dbReference type="PROSITE-ProRule" id="PRU00221"/>
    </source>
</evidence>
<reference evidence="3 4" key="1">
    <citation type="submission" date="2006-10" db="EMBL/GenBank/DDBJ databases">
        <title>The Genome Sequence of Batrachochytrium dendrobatidis JEL423.</title>
        <authorList>
            <consortium name="The Broad Institute Genome Sequencing Platform"/>
            <person name="Birren B."/>
            <person name="Lander E."/>
            <person name="Galagan J."/>
            <person name="Cuomo C."/>
            <person name="Devon K."/>
            <person name="Jaffe D."/>
            <person name="Butler J."/>
            <person name="Alvarez P."/>
            <person name="Gnerre S."/>
            <person name="Grabherr M."/>
            <person name="Kleber M."/>
            <person name="Mauceli E."/>
            <person name="Brockman W."/>
            <person name="Young S."/>
            <person name="LaButti K."/>
            <person name="Sykes S."/>
            <person name="DeCaprio D."/>
            <person name="Crawford M."/>
            <person name="Koehrsen M."/>
            <person name="Engels R."/>
            <person name="Montgomery P."/>
            <person name="Pearson M."/>
            <person name="Howarth C."/>
            <person name="Larson L."/>
            <person name="White J."/>
            <person name="O'Leary S."/>
            <person name="Kodira C."/>
            <person name="Zeng Q."/>
            <person name="Yandava C."/>
            <person name="Alvarado L."/>
            <person name="Longcore J."/>
            <person name="James T."/>
        </authorList>
    </citation>
    <scope>NUCLEOTIDE SEQUENCE [LARGE SCALE GENOMIC DNA]</scope>
    <source>
        <strain evidence="3 4">JEL423</strain>
    </source>
</reference>
<keyword evidence="1" id="KW-0853">WD repeat</keyword>
<protein>
    <recommendedName>
        <fullName evidence="2">DUF2415 domain-containing protein</fullName>
    </recommendedName>
</protein>
<dbReference type="InterPro" id="IPR019417">
    <property type="entry name" value="DUF2415"/>
</dbReference>
<dbReference type="OrthoDB" id="64353at2759"/>
<dbReference type="Proteomes" id="UP000077115">
    <property type="component" value="Unassembled WGS sequence"/>
</dbReference>
<feature type="domain" description="DUF2415" evidence="2">
    <location>
        <begin position="249"/>
        <end position="286"/>
    </location>
</feature>
<dbReference type="Gene3D" id="2.130.10.10">
    <property type="entry name" value="YVTN repeat-like/Quinoprotein amine dehydrogenase"/>
    <property type="match status" value="2"/>
</dbReference>
<organism evidence="3 4">
    <name type="scientific">Batrachochytrium dendrobatidis (strain JEL423)</name>
    <dbReference type="NCBI Taxonomy" id="403673"/>
    <lineage>
        <taxon>Eukaryota</taxon>
        <taxon>Fungi</taxon>
        <taxon>Fungi incertae sedis</taxon>
        <taxon>Chytridiomycota</taxon>
        <taxon>Chytridiomycota incertae sedis</taxon>
        <taxon>Chytridiomycetes</taxon>
        <taxon>Rhizophydiales</taxon>
        <taxon>Rhizophydiales incertae sedis</taxon>
        <taxon>Batrachochytrium</taxon>
    </lineage>
</organism>
<dbReference type="AlphaFoldDB" id="A0A177W931"/>
<dbReference type="PANTHER" id="PTHR43991">
    <property type="entry name" value="WD REPEAT PROTEIN (AFU_ORTHOLOGUE AFUA_8G05640)-RELATED"/>
    <property type="match status" value="1"/>
</dbReference>
<proteinExistence type="predicted"/>
<evidence type="ECO:0000313" key="3">
    <source>
        <dbReference type="EMBL" id="OAJ36296.1"/>
    </source>
</evidence>
<accession>A0A177W931</accession>
<dbReference type="eggNOG" id="KOG4532">
    <property type="taxonomic scope" value="Eukaryota"/>
</dbReference>
<dbReference type="Pfam" id="PF00400">
    <property type="entry name" value="WD40"/>
    <property type="match status" value="1"/>
</dbReference>